<evidence type="ECO:0000256" key="7">
    <source>
        <dbReference type="ARBA" id="ARBA00038093"/>
    </source>
</evidence>
<keyword evidence="2" id="KW-1277">Toxin-antitoxin system</keyword>
<accession>A0A2A2AK38</accession>
<dbReference type="RefSeq" id="WP_095538268.1">
    <property type="nucleotide sequence ID" value="NZ_NSJB01000001.1"/>
</dbReference>
<dbReference type="AlphaFoldDB" id="A0A2A2AK38"/>
<evidence type="ECO:0000256" key="1">
    <source>
        <dbReference type="ARBA" id="ARBA00001946"/>
    </source>
</evidence>
<feature type="domain" description="PIN" evidence="8">
    <location>
        <begin position="11"/>
        <end position="133"/>
    </location>
</feature>
<dbReference type="SUPFAM" id="SSF88723">
    <property type="entry name" value="PIN domain-like"/>
    <property type="match status" value="1"/>
</dbReference>
<dbReference type="Gene3D" id="3.40.50.1010">
    <property type="entry name" value="5'-nuclease"/>
    <property type="match status" value="1"/>
</dbReference>
<keyword evidence="4" id="KW-0479">Metal-binding</keyword>
<dbReference type="CDD" id="cd18746">
    <property type="entry name" value="PIN_VapC4-5_FitB-like"/>
    <property type="match status" value="1"/>
</dbReference>
<keyword evidence="6" id="KW-0460">Magnesium</keyword>
<organism evidence="9 10">
    <name type="scientific">Vandammella animalimorsus</name>
    <dbReference type="NCBI Taxonomy" id="2029117"/>
    <lineage>
        <taxon>Bacteria</taxon>
        <taxon>Pseudomonadati</taxon>
        <taxon>Pseudomonadota</taxon>
        <taxon>Betaproteobacteria</taxon>
        <taxon>Burkholderiales</taxon>
        <taxon>Comamonadaceae</taxon>
        <taxon>Vandammella</taxon>
    </lineage>
</organism>
<evidence type="ECO:0000259" key="8">
    <source>
        <dbReference type="Pfam" id="PF01850"/>
    </source>
</evidence>
<evidence type="ECO:0000256" key="6">
    <source>
        <dbReference type="ARBA" id="ARBA00022842"/>
    </source>
</evidence>
<comment type="similarity">
    <text evidence="7">Belongs to the PINc/VapC protein family.</text>
</comment>
<protein>
    <submittedName>
        <fullName evidence="9">VapC toxin family PIN domain ribonuclease</fullName>
    </submittedName>
</protein>
<keyword evidence="10" id="KW-1185">Reference proteome</keyword>
<evidence type="ECO:0000313" key="10">
    <source>
        <dbReference type="Proteomes" id="UP000218054"/>
    </source>
</evidence>
<comment type="caution">
    <text evidence="9">The sequence shown here is derived from an EMBL/GenBank/DDBJ whole genome shotgun (WGS) entry which is preliminary data.</text>
</comment>
<sequence>MNEPPLQARWLLDTCAISELSKPHPNEGLRQWLMPHADQCVLSSASLGEIHYGIACLPTGAKRNQLYAWANLLAQQFSGRIMSTDDNTWKCFGELKASLRAMGRMQDALDIVIAATAMAHGLTLVTRNTRHFTDTGIALINPWKP</sequence>
<gene>
    <name evidence="9" type="ORF">CK625_00100</name>
</gene>
<evidence type="ECO:0000313" key="9">
    <source>
        <dbReference type="EMBL" id="PAT37989.1"/>
    </source>
</evidence>
<evidence type="ECO:0000256" key="3">
    <source>
        <dbReference type="ARBA" id="ARBA00022722"/>
    </source>
</evidence>
<evidence type="ECO:0000256" key="5">
    <source>
        <dbReference type="ARBA" id="ARBA00022801"/>
    </source>
</evidence>
<reference evidence="9 10" key="1">
    <citation type="submission" date="2017-08" db="EMBL/GenBank/DDBJ databases">
        <title>WGS of Clinical strains of the CDC Group NO-1 linked to zoonotic infections in humans.</title>
        <authorList>
            <person name="Bernier A.-M."/>
            <person name="Bernard K."/>
        </authorList>
    </citation>
    <scope>NUCLEOTIDE SEQUENCE [LARGE SCALE GENOMIC DNA]</scope>
    <source>
        <strain evidence="9 10">NML00-0135</strain>
    </source>
</reference>
<dbReference type="GO" id="GO:0004518">
    <property type="term" value="F:nuclease activity"/>
    <property type="evidence" value="ECO:0007669"/>
    <property type="project" value="UniProtKB-KW"/>
</dbReference>
<dbReference type="InterPro" id="IPR050556">
    <property type="entry name" value="Type_II_TA_system_RNase"/>
</dbReference>
<dbReference type="Proteomes" id="UP000218054">
    <property type="component" value="Unassembled WGS sequence"/>
</dbReference>
<dbReference type="GO" id="GO:0016787">
    <property type="term" value="F:hydrolase activity"/>
    <property type="evidence" value="ECO:0007669"/>
    <property type="project" value="UniProtKB-KW"/>
</dbReference>
<dbReference type="InterPro" id="IPR002716">
    <property type="entry name" value="PIN_dom"/>
</dbReference>
<keyword evidence="3" id="KW-0540">Nuclease</keyword>
<keyword evidence="5" id="KW-0378">Hydrolase</keyword>
<dbReference type="EMBL" id="NSJB01000001">
    <property type="protein sequence ID" value="PAT37989.1"/>
    <property type="molecule type" value="Genomic_DNA"/>
</dbReference>
<dbReference type="Pfam" id="PF01850">
    <property type="entry name" value="PIN"/>
    <property type="match status" value="1"/>
</dbReference>
<name>A0A2A2AK38_9BURK</name>
<evidence type="ECO:0000256" key="2">
    <source>
        <dbReference type="ARBA" id="ARBA00022649"/>
    </source>
</evidence>
<dbReference type="PANTHER" id="PTHR33653:SF1">
    <property type="entry name" value="RIBONUCLEASE VAPC2"/>
    <property type="match status" value="1"/>
</dbReference>
<dbReference type="PANTHER" id="PTHR33653">
    <property type="entry name" value="RIBONUCLEASE VAPC2"/>
    <property type="match status" value="1"/>
</dbReference>
<comment type="cofactor">
    <cofactor evidence="1">
        <name>Mg(2+)</name>
        <dbReference type="ChEBI" id="CHEBI:18420"/>
    </cofactor>
</comment>
<proteinExistence type="inferred from homology"/>
<dbReference type="GO" id="GO:0046872">
    <property type="term" value="F:metal ion binding"/>
    <property type="evidence" value="ECO:0007669"/>
    <property type="project" value="UniProtKB-KW"/>
</dbReference>
<dbReference type="InterPro" id="IPR029060">
    <property type="entry name" value="PIN-like_dom_sf"/>
</dbReference>
<evidence type="ECO:0000256" key="4">
    <source>
        <dbReference type="ARBA" id="ARBA00022723"/>
    </source>
</evidence>